<dbReference type="InterPro" id="IPR005821">
    <property type="entry name" value="Ion_trans_dom"/>
</dbReference>
<keyword evidence="5" id="KW-0631">Potassium channel</keyword>
<dbReference type="GO" id="GO:0008076">
    <property type="term" value="C:voltage-gated potassium channel complex"/>
    <property type="evidence" value="ECO:0007669"/>
    <property type="project" value="InterPro"/>
</dbReference>
<evidence type="ECO:0000256" key="7">
    <source>
        <dbReference type="ARBA" id="ARBA00022958"/>
    </source>
</evidence>
<dbReference type="InterPro" id="IPR027359">
    <property type="entry name" value="Volt_channel_dom_sf"/>
</dbReference>
<protein>
    <submittedName>
        <fullName evidence="15">Potassium channel family protein</fullName>
    </submittedName>
</protein>
<feature type="domain" description="Ion transport" evidence="14">
    <location>
        <begin position="26"/>
        <end position="227"/>
    </location>
</feature>
<feature type="transmembrane region" description="Helical" evidence="13">
    <location>
        <begin position="117"/>
        <end position="135"/>
    </location>
</feature>
<evidence type="ECO:0000256" key="12">
    <source>
        <dbReference type="SAM" id="Coils"/>
    </source>
</evidence>
<evidence type="ECO:0000256" key="2">
    <source>
        <dbReference type="ARBA" id="ARBA00022448"/>
    </source>
</evidence>
<feature type="transmembrane region" description="Helical" evidence="13">
    <location>
        <begin position="141"/>
        <end position="161"/>
    </location>
</feature>
<evidence type="ECO:0000256" key="13">
    <source>
        <dbReference type="SAM" id="Phobius"/>
    </source>
</evidence>
<dbReference type="Pfam" id="PF00520">
    <property type="entry name" value="Ion_trans"/>
    <property type="match status" value="1"/>
</dbReference>
<proteinExistence type="predicted"/>
<reference evidence="15 16" key="1">
    <citation type="submission" date="2020-10" db="EMBL/GenBank/DDBJ databases">
        <title>Ca. Dormibacterota MAGs.</title>
        <authorList>
            <person name="Montgomery K."/>
        </authorList>
    </citation>
    <scope>NUCLEOTIDE SEQUENCE [LARGE SCALE GENOMIC DNA]</scope>
    <source>
        <strain evidence="15">SC8811_S16_3</strain>
    </source>
</reference>
<feature type="coiled-coil region" evidence="12">
    <location>
        <begin position="231"/>
        <end position="258"/>
    </location>
</feature>
<dbReference type="Gene3D" id="1.20.120.350">
    <property type="entry name" value="Voltage-gated potassium channels. Chain C"/>
    <property type="match status" value="1"/>
</dbReference>
<keyword evidence="10 13" id="KW-0472">Membrane</keyword>
<evidence type="ECO:0000256" key="8">
    <source>
        <dbReference type="ARBA" id="ARBA00022989"/>
    </source>
</evidence>
<dbReference type="Proteomes" id="UP000620075">
    <property type="component" value="Unassembled WGS sequence"/>
</dbReference>
<keyword evidence="12" id="KW-0175">Coiled coil</keyword>
<evidence type="ECO:0000256" key="10">
    <source>
        <dbReference type="ARBA" id="ARBA00023136"/>
    </source>
</evidence>
<name>A0A934KJX0_9BACT</name>
<gene>
    <name evidence="15" type="ORF">JF888_13220</name>
</gene>
<evidence type="ECO:0000256" key="4">
    <source>
        <dbReference type="ARBA" id="ARBA00022692"/>
    </source>
</evidence>
<dbReference type="InterPro" id="IPR028325">
    <property type="entry name" value="VG_K_chnl"/>
</dbReference>
<feature type="transmembrane region" description="Helical" evidence="13">
    <location>
        <begin position="22"/>
        <end position="40"/>
    </location>
</feature>
<keyword evidence="3" id="KW-0633">Potassium transport</keyword>
<dbReference type="PRINTS" id="PR00169">
    <property type="entry name" value="KCHANNEL"/>
</dbReference>
<comment type="caution">
    <text evidence="15">The sequence shown here is derived from an EMBL/GenBank/DDBJ whole genome shotgun (WGS) entry which is preliminary data.</text>
</comment>
<dbReference type="EMBL" id="JAEKNQ010000054">
    <property type="protein sequence ID" value="MBJ7604133.1"/>
    <property type="molecule type" value="Genomic_DNA"/>
</dbReference>
<dbReference type="GO" id="GO:0005249">
    <property type="term" value="F:voltage-gated potassium channel activity"/>
    <property type="evidence" value="ECO:0007669"/>
    <property type="project" value="InterPro"/>
</dbReference>
<keyword evidence="2" id="KW-0813">Transport</keyword>
<dbReference type="GO" id="GO:0001508">
    <property type="term" value="P:action potential"/>
    <property type="evidence" value="ECO:0007669"/>
    <property type="project" value="TreeGrafter"/>
</dbReference>
<sequence>MESQSHDLRQSLASLHESLERFFTPIVIIAALASVPLTVLEEKGGLGADLSGADWLIWGVFAVEFVCLLATAPDRRRFVKGHWLSLLIVVVSCPLLPALAGLLRLGRLVRIVRLFRLVRMVGLLSLALPALGRVLGRSGLLHLASLTVVLIFGGGALMSILEPGTVKGDFWSGVWWAIVTTTTVGYGDISPTTLAGRLVATVLMFTGIGLTATLAASVAAHFVGQEQGAEQKQLEARLEHMEALLEQLNQQRQGTEERPTQP</sequence>
<evidence type="ECO:0000256" key="6">
    <source>
        <dbReference type="ARBA" id="ARBA00022882"/>
    </source>
</evidence>
<evidence type="ECO:0000256" key="9">
    <source>
        <dbReference type="ARBA" id="ARBA00023065"/>
    </source>
</evidence>
<keyword evidence="9" id="KW-0406">Ion transport</keyword>
<feature type="transmembrane region" description="Helical" evidence="13">
    <location>
        <begin position="198"/>
        <end position="223"/>
    </location>
</feature>
<evidence type="ECO:0000259" key="14">
    <source>
        <dbReference type="Pfam" id="PF00520"/>
    </source>
</evidence>
<keyword evidence="8 13" id="KW-1133">Transmembrane helix</keyword>
<dbReference type="AlphaFoldDB" id="A0A934KJX0"/>
<evidence type="ECO:0000256" key="5">
    <source>
        <dbReference type="ARBA" id="ARBA00022826"/>
    </source>
</evidence>
<keyword evidence="11 15" id="KW-0407">Ion channel</keyword>
<comment type="subcellular location">
    <subcellularLocation>
        <location evidence="1">Membrane</location>
        <topology evidence="1">Multi-pass membrane protein</topology>
    </subcellularLocation>
</comment>
<dbReference type="PANTHER" id="PTHR11537">
    <property type="entry name" value="VOLTAGE-GATED POTASSIUM CHANNEL"/>
    <property type="match status" value="1"/>
</dbReference>
<evidence type="ECO:0000256" key="11">
    <source>
        <dbReference type="ARBA" id="ARBA00023303"/>
    </source>
</evidence>
<keyword evidence="4 13" id="KW-0812">Transmembrane</keyword>
<evidence type="ECO:0000256" key="1">
    <source>
        <dbReference type="ARBA" id="ARBA00004141"/>
    </source>
</evidence>
<evidence type="ECO:0000256" key="3">
    <source>
        <dbReference type="ARBA" id="ARBA00022538"/>
    </source>
</evidence>
<evidence type="ECO:0000313" key="15">
    <source>
        <dbReference type="EMBL" id="MBJ7604133.1"/>
    </source>
</evidence>
<keyword evidence="7" id="KW-0630">Potassium</keyword>
<accession>A0A934KJX0</accession>
<dbReference type="Gene3D" id="1.10.287.70">
    <property type="match status" value="1"/>
</dbReference>
<keyword evidence="6" id="KW-0851">Voltage-gated channel</keyword>
<dbReference type="PANTHER" id="PTHR11537:SF254">
    <property type="entry name" value="POTASSIUM VOLTAGE-GATED CHANNEL PROTEIN SHAB"/>
    <property type="match status" value="1"/>
</dbReference>
<feature type="transmembrane region" description="Helical" evidence="13">
    <location>
        <begin position="52"/>
        <end position="71"/>
    </location>
</feature>
<organism evidence="15 16">
    <name type="scientific">Candidatus Dormiibacter inghamiae</name>
    <dbReference type="NCBI Taxonomy" id="3127013"/>
    <lineage>
        <taxon>Bacteria</taxon>
        <taxon>Bacillati</taxon>
        <taxon>Candidatus Dormiibacterota</taxon>
        <taxon>Candidatus Dormibacteria</taxon>
        <taxon>Candidatus Dormibacterales</taxon>
        <taxon>Candidatus Dormibacteraceae</taxon>
        <taxon>Candidatus Dormiibacter</taxon>
    </lineage>
</organism>
<dbReference type="SUPFAM" id="SSF81324">
    <property type="entry name" value="Voltage-gated potassium channels"/>
    <property type="match status" value="1"/>
</dbReference>
<feature type="transmembrane region" description="Helical" evidence="13">
    <location>
        <begin position="83"/>
        <end position="105"/>
    </location>
</feature>
<evidence type="ECO:0000313" key="16">
    <source>
        <dbReference type="Proteomes" id="UP000620075"/>
    </source>
</evidence>